<evidence type="ECO:0000313" key="5">
    <source>
        <dbReference type="Proteomes" id="UP000037178"/>
    </source>
</evidence>
<sequence length="396" mass="43897">MTPDALIETAKGFAPILLMDRAEPFRPQRIGLSAFAAETPSPSSKFTVTPRGEACYEFAIFWDYDIGHLYDLEHIWVHESKGEVVAVEASFHGQRHDVEMCLRAGRPLVWVEAGKHAHLQSRAQRDAMAEATRLMCGSQAGIGGIHTANPFSAGFGDLSDHDHRLARLFLSRLQFTTTGGRALEHDLNDTPMVPWPEMPDFIAARLRHVIAKLHRDVAHMPAIFFDCGDTLVDEGTEVKRTDGSDVVLRADLLPDAEAVLRQLSGLGYRLCLVADGPRETFENVLKPAGLWELFEAHVISGDVGVRKPDPKMFETARERMGLSPDQARFVPMIGNNLDRDILGANRAGHPSVFFNWSPRRRRVPEGPPDTPTFQVSSLSALIPALTAFEFSLTMDV</sequence>
<gene>
    <name evidence="4" type="ORF">AIOL_001852</name>
</gene>
<dbReference type="Pfam" id="PF00702">
    <property type="entry name" value="Hydrolase"/>
    <property type="match status" value="1"/>
</dbReference>
<dbReference type="Proteomes" id="UP000037178">
    <property type="component" value="Unassembled WGS sequence"/>
</dbReference>
<keyword evidence="5" id="KW-1185">Reference proteome</keyword>
<evidence type="ECO:0000256" key="2">
    <source>
        <dbReference type="ARBA" id="ARBA00022801"/>
    </source>
</evidence>
<proteinExistence type="predicted"/>
<evidence type="ECO:0000256" key="3">
    <source>
        <dbReference type="ARBA" id="ARBA00022842"/>
    </source>
</evidence>
<keyword evidence="2 4" id="KW-0378">Hydrolase</keyword>
<dbReference type="Gene3D" id="3.40.50.1000">
    <property type="entry name" value="HAD superfamily/HAD-like"/>
    <property type="match status" value="1"/>
</dbReference>
<dbReference type="PATRIC" id="fig|1675527.3.peg.1948"/>
<reference evidence="4 5" key="1">
    <citation type="submission" date="2015-06" db="EMBL/GenBank/DDBJ databases">
        <title>Draft genome sequence of an Alphaproteobacteria species associated to the Mediterranean sponge Oscarella lobularis.</title>
        <authorList>
            <person name="Jourda C."/>
            <person name="Santini S."/>
            <person name="Claverie J.-M."/>
        </authorList>
    </citation>
    <scope>NUCLEOTIDE SEQUENCE [LARGE SCALE GENOMIC DNA]</scope>
    <source>
        <strain evidence="4">IGS</strain>
    </source>
</reference>
<dbReference type="GO" id="GO:0044281">
    <property type="term" value="P:small molecule metabolic process"/>
    <property type="evidence" value="ECO:0007669"/>
    <property type="project" value="UniProtKB-ARBA"/>
</dbReference>
<dbReference type="InterPro" id="IPR006439">
    <property type="entry name" value="HAD-SF_hydro_IA"/>
</dbReference>
<dbReference type="STRING" id="1675527.AIOL_001852"/>
<accession>A0A0J9E2D7</accession>
<name>A0A0J9E2D7_9RHOB</name>
<dbReference type="PANTHER" id="PTHR46470">
    <property type="entry name" value="N-ACYLNEURAMINATE-9-PHOSPHATASE"/>
    <property type="match status" value="1"/>
</dbReference>
<dbReference type="GO" id="GO:0016787">
    <property type="term" value="F:hydrolase activity"/>
    <property type="evidence" value="ECO:0007669"/>
    <property type="project" value="UniProtKB-KW"/>
</dbReference>
<comment type="caution">
    <text evidence="4">The sequence shown here is derived from an EMBL/GenBank/DDBJ whole genome shotgun (WGS) entry which is preliminary data.</text>
</comment>
<dbReference type="AlphaFoldDB" id="A0A0J9E2D7"/>
<protein>
    <submittedName>
        <fullName evidence="4">Putative hydrolase of the HAD superfamily</fullName>
    </submittedName>
</protein>
<dbReference type="NCBIfam" id="TIGR01549">
    <property type="entry name" value="HAD-SF-IA-v1"/>
    <property type="match status" value="1"/>
</dbReference>
<comment type="cofactor">
    <cofactor evidence="1">
        <name>Mg(2+)</name>
        <dbReference type="ChEBI" id="CHEBI:18420"/>
    </cofactor>
</comment>
<dbReference type="SUPFAM" id="SSF56784">
    <property type="entry name" value="HAD-like"/>
    <property type="match status" value="1"/>
</dbReference>
<evidence type="ECO:0000256" key="1">
    <source>
        <dbReference type="ARBA" id="ARBA00001946"/>
    </source>
</evidence>
<organism evidence="4 5">
    <name type="scientific">Candidatus Rhodobacter oscarellae</name>
    <dbReference type="NCBI Taxonomy" id="1675527"/>
    <lineage>
        <taxon>Bacteria</taxon>
        <taxon>Pseudomonadati</taxon>
        <taxon>Pseudomonadota</taxon>
        <taxon>Alphaproteobacteria</taxon>
        <taxon>Rhodobacterales</taxon>
        <taxon>Rhodobacter group</taxon>
        <taxon>Rhodobacter</taxon>
    </lineage>
</organism>
<dbReference type="OrthoDB" id="367448at2"/>
<dbReference type="EMBL" id="LFTY01000002">
    <property type="protein sequence ID" value="KMW56895.1"/>
    <property type="molecule type" value="Genomic_DNA"/>
</dbReference>
<dbReference type="InterPro" id="IPR036412">
    <property type="entry name" value="HAD-like_sf"/>
</dbReference>
<dbReference type="InterPro" id="IPR023214">
    <property type="entry name" value="HAD_sf"/>
</dbReference>
<evidence type="ECO:0000313" key="4">
    <source>
        <dbReference type="EMBL" id="KMW56895.1"/>
    </source>
</evidence>
<keyword evidence="3" id="KW-0460">Magnesium</keyword>
<dbReference type="InterPro" id="IPR051400">
    <property type="entry name" value="HAD-like_hydrolase"/>
</dbReference>